<dbReference type="InterPro" id="IPR050109">
    <property type="entry name" value="HTH-type_TetR-like_transc_reg"/>
</dbReference>
<reference evidence="6 7" key="1">
    <citation type="submission" date="2018-03" db="EMBL/GenBank/DDBJ databases">
        <title>Genomic Encyclopedia of Archaeal and Bacterial Type Strains, Phase II (KMG-II): from individual species to whole genera.</title>
        <authorList>
            <person name="Goeker M."/>
        </authorList>
    </citation>
    <scope>NUCLEOTIDE SEQUENCE [LARGE SCALE GENOMIC DNA]</scope>
    <source>
        <strain evidence="6 7">DSM 44720</strain>
    </source>
</reference>
<dbReference type="SUPFAM" id="SSF46689">
    <property type="entry name" value="Homeodomain-like"/>
    <property type="match status" value="1"/>
</dbReference>
<dbReference type="GO" id="GO:0003700">
    <property type="term" value="F:DNA-binding transcription factor activity"/>
    <property type="evidence" value="ECO:0007669"/>
    <property type="project" value="TreeGrafter"/>
</dbReference>
<sequence length="204" mass="21983">MATRGYRSSVRARHAEDTRRSIVEAAAELFAEQGYARTSVAAVAAAAGVALNTVYTSVGGKSALIMAMSEDGGEDTTAVETVRRIVESDDPREILRITARGTGEVRRARWTQVGILLDNRTSDPDVAAAADLATGIVRDRLDRVAARLVEIGGLAPGLTERRVGDVLWFYFGFEAWRTARGFGWDWDEAAEWLAAQAAAALLPS</sequence>
<dbReference type="RefSeq" id="WP_106190021.1">
    <property type="nucleotide sequence ID" value="NZ_PVTF01000008.1"/>
</dbReference>
<dbReference type="PROSITE" id="PS50977">
    <property type="entry name" value="HTH_TETR_2"/>
    <property type="match status" value="1"/>
</dbReference>
<keyword evidence="1" id="KW-0805">Transcription regulation</keyword>
<evidence type="ECO:0000256" key="2">
    <source>
        <dbReference type="ARBA" id="ARBA00023125"/>
    </source>
</evidence>
<feature type="domain" description="HTH tetR-type" evidence="5">
    <location>
        <begin position="16"/>
        <end position="76"/>
    </location>
</feature>
<dbReference type="Gene3D" id="1.10.357.10">
    <property type="entry name" value="Tetracycline Repressor, domain 2"/>
    <property type="match status" value="1"/>
</dbReference>
<feature type="DNA-binding region" description="H-T-H motif" evidence="4">
    <location>
        <begin position="39"/>
        <end position="58"/>
    </location>
</feature>
<dbReference type="EMBL" id="PVTF01000008">
    <property type="protein sequence ID" value="PRY38722.1"/>
    <property type="molecule type" value="Genomic_DNA"/>
</dbReference>
<accession>A0A2T0SZ74</accession>
<organism evidence="6 7">
    <name type="scientific">Umezawaea tangerina</name>
    <dbReference type="NCBI Taxonomy" id="84725"/>
    <lineage>
        <taxon>Bacteria</taxon>
        <taxon>Bacillati</taxon>
        <taxon>Actinomycetota</taxon>
        <taxon>Actinomycetes</taxon>
        <taxon>Pseudonocardiales</taxon>
        <taxon>Pseudonocardiaceae</taxon>
        <taxon>Umezawaea</taxon>
    </lineage>
</organism>
<dbReference type="OrthoDB" id="4823039at2"/>
<evidence type="ECO:0000256" key="4">
    <source>
        <dbReference type="PROSITE-ProRule" id="PRU00335"/>
    </source>
</evidence>
<name>A0A2T0SZ74_9PSEU</name>
<evidence type="ECO:0000313" key="6">
    <source>
        <dbReference type="EMBL" id="PRY38722.1"/>
    </source>
</evidence>
<keyword evidence="2 4" id="KW-0238">DNA-binding</keyword>
<dbReference type="PANTHER" id="PTHR30055:SF234">
    <property type="entry name" value="HTH-TYPE TRANSCRIPTIONAL REGULATOR BETI"/>
    <property type="match status" value="1"/>
</dbReference>
<evidence type="ECO:0000256" key="3">
    <source>
        <dbReference type="ARBA" id="ARBA00023163"/>
    </source>
</evidence>
<keyword evidence="7" id="KW-1185">Reference proteome</keyword>
<evidence type="ECO:0000256" key="1">
    <source>
        <dbReference type="ARBA" id="ARBA00023015"/>
    </source>
</evidence>
<dbReference type="PRINTS" id="PR00455">
    <property type="entry name" value="HTHTETR"/>
</dbReference>
<proteinExistence type="predicted"/>
<protein>
    <submittedName>
        <fullName evidence="6">TetR family transcriptional regulator</fullName>
    </submittedName>
</protein>
<dbReference type="GO" id="GO:0000976">
    <property type="term" value="F:transcription cis-regulatory region binding"/>
    <property type="evidence" value="ECO:0007669"/>
    <property type="project" value="TreeGrafter"/>
</dbReference>
<dbReference type="PANTHER" id="PTHR30055">
    <property type="entry name" value="HTH-TYPE TRANSCRIPTIONAL REGULATOR RUTR"/>
    <property type="match status" value="1"/>
</dbReference>
<dbReference type="InterPro" id="IPR001647">
    <property type="entry name" value="HTH_TetR"/>
</dbReference>
<dbReference type="Proteomes" id="UP000239494">
    <property type="component" value="Unassembled WGS sequence"/>
</dbReference>
<evidence type="ECO:0000259" key="5">
    <source>
        <dbReference type="PROSITE" id="PS50977"/>
    </source>
</evidence>
<keyword evidence="3" id="KW-0804">Transcription</keyword>
<comment type="caution">
    <text evidence="6">The sequence shown here is derived from an EMBL/GenBank/DDBJ whole genome shotgun (WGS) entry which is preliminary data.</text>
</comment>
<evidence type="ECO:0000313" key="7">
    <source>
        <dbReference type="Proteomes" id="UP000239494"/>
    </source>
</evidence>
<dbReference type="Pfam" id="PF00440">
    <property type="entry name" value="TetR_N"/>
    <property type="match status" value="1"/>
</dbReference>
<dbReference type="AlphaFoldDB" id="A0A2T0SZ74"/>
<dbReference type="InterPro" id="IPR009057">
    <property type="entry name" value="Homeodomain-like_sf"/>
</dbReference>
<gene>
    <name evidence="6" type="ORF">CLV43_108122</name>
</gene>